<organism evidence="4 5">
    <name type="scientific">Babesia duncani</name>
    <dbReference type="NCBI Taxonomy" id="323732"/>
    <lineage>
        <taxon>Eukaryota</taxon>
        <taxon>Sar</taxon>
        <taxon>Alveolata</taxon>
        <taxon>Apicomplexa</taxon>
        <taxon>Aconoidasida</taxon>
        <taxon>Piroplasmida</taxon>
        <taxon>Babesiidae</taxon>
        <taxon>Babesia</taxon>
    </lineage>
</organism>
<accession>A0AAD9UPD7</accession>
<gene>
    <name evidence="4" type="ORF">BdWA1_002031</name>
</gene>
<dbReference type="EMBL" id="JALLKP010000002">
    <property type="protein sequence ID" value="KAK2196782.1"/>
    <property type="molecule type" value="Genomic_DNA"/>
</dbReference>
<keyword evidence="5" id="KW-1185">Reference proteome</keyword>
<evidence type="ECO:0000256" key="3">
    <source>
        <dbReference type="PROSITE-ProRule" id="PRU00339"/>
    </source>
</evidence>
<dbReference type="AlphaFoldDB" id="A0AAD9UPD7"/>
<dbReference type="InterPro" id="IPR011990">
    <property type="entry name" value="TPR-like_helical_dom_sf"/>
</dbReference>
<dbReference type="Proteomes" id="UP001214638">
    <property type="component" value="Unassembled WGS sequence"/>
</dbReference>
<dbReference type="PROSITE" id="PS50005">
    <property type="entry name" value="TPR"/>
    <property type="match status" value="1"/>
</dbReference>
<keyword evidence="1" id="KW-0677">Repeat</keyword>
<dbReference type="SUPFAM" id="SSF48452">
    <property type="entry name" value="TPR-like"/>
    <property type="match status" value="1"/>
</dbReference>
<feature type="repeat" description="TPR" evidence="3">
    <location>
        <begin position="140"/>
        <end position="173"/>
    </location>
</feature>
<dbReference type="PANTHER" id="PTHR45641">
    <property type="entry name" value="TETRATRICOPEPTIDE REPEAT PROTEIN (AFU_ORTHOLOGUE AFUA_6G03870)"/>
    <property type="match status" value="1"/>
</dbReference>
<name>A0AAD9UPD7_9APIC</name>
<keyword evidence="2 3" id="KW-0802">TPR repeat</keyword>
<dbReference type="SMART" id="SM00028">
    <property type="entry name" value="TPR"/>
    <property type="match status" value="3"/>
</dbReference>
<sequence>MAIRRWHSLLIATPWNSFTKAQYTLNVNIFHARHKATVKSQSKNGKETINISHGPKDTMLLMGYNVYESDLESHIDTLKQSLKLKMMTLDFNSPDIAQSYTDLAMAQHQSVKHLAEARKNYCNAFEIWKAIKGESSRQVANILCLLGVVLRDLGDVEAARTALHKSLEIDKETNDAVSNLCSVYAINNLAGIEHLACNYAEASQLYEEAIQIMLTATYGDPNHRMISVFYYNLACSLAAMEDYIGAETALLRSREIIMAIGDSANLSDRIQELLQQVQMKGDDE</sequence>
<protein>
    <submittedName>
        <fullName evidence="4">Bifunctional Tetratricopeptide-like helical domain superfamily/Tetratricopeptide repeat</fullName>
    </submittedName>
</protein>
<comment type="caution">
    <text evidence="4">The sequence shown here is derived from an EMBL/GenBank/DDBJ whole genome shotgun (WGS) entry which is preliminary data.</text>
</comment>
<evidence type="ECO:0000256" key="2">
    <source>
        <dbReference type="ARBA" id="ARBA00022803"/>
    </source>
</evidence>
<evidence type="ECO:0000313" key="5">
    <source>
        <dbReference type="Proteomes" id="UP001214638"/>
    </source>
</evidence>
<dbReference type="Pfam" id="PF13374">
    <property type="entry name" value="TPR_10"/>
    <property type="match status" value="1"/>
</dbReference>
<evidence type="ECO:0000256" key="1">
    <source>
        <dbReference type="ARBA" id="ARBA00022737"/>
    </source>
</evidence>
<reference evidence="4" key="1">
    <citation type="journal article" date="2023" name="Nat. Microbiol.">
        <title>Babesia duncani multi-omics identifies virulence factors and drug targets.</title>
        <authorList>
            <person name="Singh P."/>
            <person name="Lonardi S."/>
            <person name="Liang Q."/>
            <person name="Vydyam P."/>
            <person name="Khabirova E."/>
            <person name="Fang T."/>
            <person name="Gihaz S."/>
            <person name="Thekkiniath J."/>
            <person name="Munshi M."/>
            <person name="Abel S."/>
            <person name="Ciampossin L."/>
            <person name="Batugedara G."/>
            <person name="Gupta M."/>
            <person name="Lu X.M."/>
            <person name="Lenz T."/>
            <person name="Chakravarty S."/>
            <person name="Cornillot E."/>
            <person name="Hu Y."/>
            <person name="Ma W."/>
            <person name="Gonzalez L.M."/>
            <person name="Sanchez S."/>
            <person name="Estrada K."/>
            <person name="Sanchez-Flores A."/>
            <person name="Montero E."/>
            <person name="Harb O.S."/>
            <person name="Le Roch K.G."/>
            <person name="Mamoun C.B."/>
        </authorList>
    </citation>
    <scope>NUCLEOTIDE SEQUENCE</scope>
    <source>
        <strain evidence="4">WA1</strain>
    </source>
</reference>
<dbReference type="RefSeq" id="XP_067803624.1">
    <property type="nucleotide sequence ID" value="XM_067947060.1"/>
</dbReference>
<dbReference type="Pfam" id="PF13424">
    <property type="entry name" value="TPR_12"/>
    <property type="match status" value="1"/>
</dbReference>
<dbReference type="InterPro" id="IPR019734">
    <property type="entry name" value="TPR_rpt"/>
</dbReference>
<evidence type="ECO:0000313" key="4">
    <source>
        <dbReference type="EMBL" id="KAK2196782.1"/>
    </source>
</evidence>
<dbReference type="KEGG" id="bdw:94336329"/>
<proteinExistence type="predicted"/>
<dbReference type="PANTHER" id="PTHR45641:SF19">
    <property type="entry name" value="NEPHROCYSTIN-3"/>
    <property type="match status" value="1"/>
</dbReference>
<dbReference type="Gene3D" id="1.25.40.10">
    <property type="entry name" value="Tetratricopeptide repeat domain"/>
    <property type="match status" value="1"/>
</dbReference>
<dbReference type="GeneID" id="94336329"/>